<name>A0A0A8YR14_ARUDO</name>
<dbReference type="EMBL" id="GBRH01269029">
    <property type="protein sequence ID" value="JAD28866.1"/>
    <property type="molecule type" value="Transcribed_RNA"/>
</dbReference>
<proteinExistence type="predicted"/>
<sequence length="22" mass="2670">MPSKYFRKMGAILIKRRNFTVL</sequence>
<dbReference type="AlphaFoldDB" id="A0A0A8YR14"/>
<organism evidence="1">
    <name type="scientific">Arundo donax</name>
    <name type="common">Giant reed</name>
    <name type="synonym">Donax arundinaceus</name>
    <dbReference type="NCBI Taxonomy" id="35708"/>
    <lineage>
        <taxon>Eukaryota</taxon>
        <taxon>Viridiplantae</taxon>
        <taxon>Streptophyta</taxon>
        <taxon>Embryophyta</taxon>
        <taxon>Tracheophyta</taxon>
        <taxon>Spermatophyta</taxon>
        <taxon>Magnoliopsida</taxon>
        <taxon>Liliopsida</taxon>
        <taxon>Poales</taxon>
        <taxon>Poaceae</taxon>
        <taxon>PACMAD clade</taxon>
        <taxon>Arundinoideae</taxon>
        <taxon>Arundineae</taxon>
        <taxon>Arundo</taxon>
    </lineage>
</organism>
<reference evidence="1" key="1">
    <citation type="submission" date="2014-09" db="EMBL/GenBank/DDBJ databases">
        <authorList>
            <person name="Magalhaes I.L.F."/>
            <person name="Oliveira U."/>
            <person name="Santos F.R."/>
            <person name="Vidigal T.H.D.A."/>
            <person name="Brescovit A.D."/>
            <person name="Santos A.J."/>
        </authorList>
    </citation>
    <scope>NUCLEOTIDE SEQUENCE</scope>
    <source>
        <tissue evidence="1">Shoot tissue taken approximately 20 cm above the soil surface</tissue>
    </source>
</reference>
<reference evidence="1" key="2">
    <citation type="journal article" date="2015" name="Data Brief">
        <title>Shoot transcriptome of the giant reed, Arundo donax.</title>
        <authorList>
            <person name="Barrero R.A."/>
            <person name="Guerrero F.D."/>
            <person name="Moolhuijzen P."/>
            <person name="Goolsby J.A."/>
            <person name="Tidwell J."/>
            <person name="Bellgard S.E."/>
            <person name="Bellgard M.I."/>
        </authorList>
    </citation>
    <scope>NUCLEOTIDE SEQUENCE</scope>
    <source>
        <tissue evidence="1">Shoot tissue taken approximately 20 cm above the soil surface</tissue>
    </source>
</reference>
<evidence type="ECO:0000313" key="1">
    <source>
        <dbReference type="EMBL" id="JAD28866.1"/>
    </source>
</evidence>
<protein>
    <submittedName>
        <fullName evidence="1">Uncharacterized protein</fullName>
    </submittedName>
</protein>
<accession>A0A0A8YR14</accession>